<feature type="binding site" evidence="17">
    <location>
        <position position="93"/>
    </location>
    <ligand>
        <name>NAD(+)</name>
        <dbReference type="ChEBI" id="CHEBI:57540"/>
    </ligand>
</feature>
<name>A0A8I1GHH5_9HYPH</name>
<feature type="domain" description="Glycerol-3-phosphate dehydrogenase NAD-dependent N-terminal" evidence="19">
    <location>
        <begin position="15"/>
        <end position="167"/>
    </location>
</feature>
<dbReference type="Gene3D" id="3.40.50.720">
    <property type="entry name" value="NAD(P)-binding Rossmann-like Domain"/>
    <property type="match status" value="1"/>
</dbReference>
<evidence type="ECO:0000256" key="6">
    <source>
        <dbReference type="ARBA" id="ARBA00023027"/>
    </source>
</evidence>
<dbReference type="GO" id="GO:0006650">
    <property type="term" value="P:glycerophospholipid metabolic process"/>
    <property type="evidence" value="ECO:0007669"/>
    <property type="project" value="UniProtKB-UniRule"/>
</dbReference>
<feature type="active site" description="Proton acceptor" evidence="14 15">
    <location>
        <position position="199"/>
    </location>
</feature>
<evidence type="ECO:0000256" key="17">
    <source>
        <dbReference type="PIRSR" id="PIRSR000114-3"/>
    </source>
</evidence>
<feature type="binding site" evidence="14">
    <location>
        <position position="116"/>
    </location>
    <ligand>
        <name>sn-glycerol 3-phosphate</name>
        <dbReference type="ChEBI" id="CHEBI:57597"/>
    </ligand>
</feature>
<comment type="subcellular location">
    <subcellularLocation>
        <location evidence="14">Cytoplasm</location>
    </subcellularLocation>
</comment>
<dbReference type="SUPFAM" id="SSF48179">
    <property type="entry name" value="6-phosphogluconate dehydrogenase C-terminal domain-like"/>
    <property type="match status" value="1"/>
</dbReference>
<dbReference type="InterPro" id="IPR036291">
    <property type="entry name" value="NAD(P)-bd_dom_sf"/>
</dbReference>
<organism evidence="21 22">
    <name type="scientific">Rhodomicrobium udaipurense</name>
    <dbReference type="NCBI Taxonomy" id="1202716"/>
    <lineage>
        <taxon>Bacteria</taxon>
        <taxon>Pseudomonadati</taxon>
        <taxon>Pseudomonadota</taxon>
        <taxon>Alphaproteobacteria</taxon>
        <taxon>Hyphomicrobiales</taxon>
        <taxon>Hyphomicrobiaceae</taxon>
        <taxon>Rhodomicrobium</taxon>
    </lineage>
</organism>
<evidence type="ECO:0000256" key="9">
    <source>
        <dbReference type="ARBA" id="ARBA00023264"/>
    </source>
</evidence>
<keyword evidence="2 14" id="KW-0444">Lipid biosynthesis</keyword>
<dbReference type="InterPro" id="IPR006109">
    <property type="entry name" value="G3P_DH_NAD-dep_C"/>
</dbReference>
<evidence type="ECO:0000256" key="13">
    <source>
        <dbReference type="ARBA" id="ARBA00080511"/>
    </source>
</evidence>
<dbReference type="Pfam" id="PF01210">
    <property type="entry name" value="NAD_Gly3P_dh_N"/>
    <property type="match status" value="1"/>
</dbReference>
<comment type="pathway">
    <text evidence="14">Membrane lipid metabolism; glycerophospholipid metabolism.</text>
</comment>
<evidence type="ECO:0000259" key="20">
    <source>
        <dbReference type="Pfam" id="PF07479"/>
    </source>
</evidence>
<dbReference type="InterPro" id="IPR008927">
    <property type="entry name" value="6-PGluconate_DH-like_C_sf"/>
</dbReference>
<feature type="domain" description="Glycerol-3-phosphate dehydrogenase NAD-dependent C-terminal" evidence="20">
    <location>
        <begin position="188"/>
        <end position="328"/>
    </location>
</feature>
<dbReference type="FunFam" id="3.40.50.720:FF:000019">
    <property type="entry name" value="Glycerol-3-phosphate dehydrogenase [NAD(P)+]"/>
    <property type="match status" value="1"/>
</dbReference>
<dbReference type="HAMAP" id="MF_00394">
    <property type="entry name" value="NAD_Glyc3P_dehydrog"/>
    <property type="match status" value="1"/>
</dbReference>
<evidence type="ECO:0000256" key="18">
    <source>
        <dbReference type="RuleBase" id="RU000437"/>
    </source>
</evidence>
<dbReference type="PANTHER" id="PTHR11728">
    <property type="entry name" value="GLYCEROL-3-PHOSPHATE DEHYDROGENASE"/>
    <property type="match status" value="1"/>
</dbReference>
<dbReference type="PRINTS" id="PR00077">
    <property type="entry name" value="GPDHDRGNASE"/>
</dbReference>
<feature type="binding site" evidence="14">
    <location>
        <position position="262"/>
    </location>
    <ligand>
        <name>sn-glycerol 3-phosphate</name>
        <dbReference type="ChEBI" id="CHEBI:57597"/>
    </ligand>
</feature>
<feature type="binding site" evidence="14">
    <location>
        <position position="263"/>
    </location>
    <ligand>
        <name>sn-glycerol 3-phosphate</name>
        <dbReference type="ChEBI" id="CHEBI:57597"/>
    </ligand>
</feature>
<dbReference type="GO" id="GO:0046167">
    <property type="term" value="P:glycerol-3-phosphate biosynthetic process"/>
    <property type="evidence" value="ECO:0007669"/>
    <property type="project" value="UniProtKB-UniRule"/>
</dbReference>
<feature type="binding site" evidence="17">
    <location>
        <position position="263"/>
    </location>
    <ligand>
        <name>NAD(+)</name>
        <dbReference type="ChEBI" id="CHEBI:57540"/>
    </ligand>
</feature>
<dbReference type="GO" id="GO:0008654">
    <property type="term" value="P:phospholipid biosynthetic process"/>
    <property type="evidence" value="ECO:0007669"/>
    <property type="project" value="UniProtKB-KW"/>
</dbReference>
<keyword evidence="8 14" id="KW-0594">Phospholipid biosynthesis</keyword>
<dbReference type="Pfam" id="PF07479">
    <property type="entry name" value="NAD_Gly3P_dh_C"/>
    <property type="match status" value="1"/>
</dbReference>
<dbReference type="SUPFAM" id="SSF51735">
    <property type="entry name" value="NAD(P)-binding Rossmann-fold domains"/>
    <property type="match status" value="1"/>
</dbReference>
<feature type="binding site" evidence="14">
    <location>
        <position position="144"/>
    </location>
    <ligand>
        <name>sn-glycerol 3-phosphate</name>
        <dbReference type="ChEBI" id="CHEBI:57597"/>
    </ligand>
</feature>
<dbReference type="NCBIfam" id="NF000942">
    <property type="entry name" value="PRK00094.1-4"/>
    <property type="match status" value="1"/>
</dbReference>
<feature type="binding site" evidence="14">
    <location>
        <position position="148"/>
    </location>
    <ligand>
        <name>NADPH</name>
        <dbReference type="ChEBI" id="CHEBI:57783"/>
    </ligand>
</feature>
<feature type="binding site" evidence="14">
    <location>
        <position position="264"/>
    </location>
    <ligand>
        <name>sn-glycerol 3-phosphate</name>
        <dbReference type="ChEBI" id="CHEBI:57597"/>
    </ligand>
</feature>
<comment type="caution">
    <text evidence="14">Lacks conserved residue(s) required for the propagation of feature annotation.</text>
</comment>
<feature type="binding site" evidence="16">
    <location>
        <position position="116"/>
    </location>
    <ligand>
        <name>substrate</name>
    </ligand>
</feature>
<evidence type="ECO:0000256" key="14">
    <source>
        <dbReference type="HAMAP-Rule" id="MF_00394"/>
    </source>
</evidence>
<dbReference type="GO" id="GO:0051287">
    <property type="term" value="F:NAD binding"/>
    <property type="evidence" value="ECO:0007669"/>
    <property type="project" value="InterPro"/>
</dbReference>
<feature type="binding site" evidence="14">
    <location>
        <position position="116"/>
    </location>
    <ligand>
        <name>NADPH</name>
        <dbReference type="ChEBI" id="CHEBI:57783"/>
    </ligand>
</feature>
<evidence type="ECO:0000256" key="4">
    <source>
        <dbReference type="ARBA" id="ARBA00022857"/>
    </source>
</evidence>
<dbReference type="PIRSF" id="PIRSF000114">
    <property type="entry name" value="Glycerol-3-P_dh"/>
    <property type="match status" value="1"/>
</dbReference>
<reference evidence="21 22" key="1">
    <citation type="submission" date="2020-12" db="EMBL/GenBank/DDBJ databases">
        <title>Revised draft genomes of Rhodomicrobium vannielii ATCC 17100 and Rhodomicrobium udaipurense JA643.</title>
        <authorList>
            <person name="Conners E.M."/>
            <person name="Davenport E.J."/>
            <person name="Bose A."/>
        </authorList>
    </citation>
    <scope>NUCLEOTIDE SEQUENCE [LARGE SCALE GENOMIC DNA]</scope>
    <source>
        <strain evidence="21 22">JA643</strain>
    </source>
</reference>
<evidence type="ECO:0000313" key="21">
    <source>
        <dbReference type="EMBL" id="MBJ7544176.1"/>
    </source>
</evidence>
<dbReference type="RefSeq" id="WP_037233093.1">
    <property type="nucleotide sequence ID" value="NZ_JAEMUK010000078.1"/>
</dbReference>
<keyword evidence="3 14" id="KW-0547">Nucleotide-binding</keyword>
<dbReference type="Proteomes" id="UP000623250">
    <property type="component" value="Unassembled WGS sequence"/>
</dbReference>
<dbReference type="GO" id="GO:0005975">
    <property type="term" value="P:carbohydrate metabolic process"/>
    <property type="evidence" value="ECO:0007669"/>
    <property type="project" value="InterPro"/>
</dbReference>
<comment type="catalytic activity">
    <reaction evidence="14">
        <text>sn-glycerol 3-phosphate + NAD(+) = dihydroxyacetone phosphate + NADH + H(+)</text>
        <dbReference type="Rhea" id="RHEA:11092"/>
        <dbReference type="ChEBI" id="CHEBI:15378"/>
        <dbReference type="ChEBI" id="CHEBI:57540"/>
        <dbReference type="ChEBI" id="CHEBI:57597"/>
        <dbReference type="ChEBI" id="CHEBI:57642"/>
        <dbReference type="ChEBI" id="CHEBI:57945"/>
        <dbReference type="EC" id="1.1.1.94"/>
    </reaction>
</comment>
<proteinExistence type="inferred from homology"/>
<keyword evidence="9 14" id="KW-1208">Phospholipid metabolism</keyword>
<evidence type="ECO:0000259" key="19">
    <source>
        <dbReference type="Pfam" id="PF01210"/>
    </source>
</evidence>
<comment type="function">
    <text evidence="14">Catalyzes the reduction of the glycolytic intermediate dihydroxyacetone phosphate (DHAP) to sn-glycerol 3-phosphate (G3P), the key precursor for phospholipid synthesis.</text>
</comment>
<feature type="binding site" evidence="14">
    <location>
        <position position="146"/>
    </location>
    <ligand>
        <name>sn-glycerol 3-phosphate</name>
        <dbReference type="ChEBI" id="CHEBI:57597"/>
    </ligand>
</feature>
<evidence type="ECO:0000256" key="12">
    <source>
        <dbReference type="ARBA" id="ARBA00069372"/>
    </source>
</evidence>
<feature type="binding site" evidence="14">
    <location>
        <position position="289"/>
    </location>
    <ligand>
        <name>NADPH</name>
        <dbReference type="ChEBI" id="CHEBI:57783"/>
    </ligand>
</feature>
<evidence type="ECO:0000256" key="7">
    <source>
        <dbReference type="ARBA" id="ARBA00023098"/>
    </source>
</evidence>
<dbReference type="InterPro" id="IPR011128">
    <property type="entry name" value="G3P_DH_NAD-dep_N"/>
</dbReference>
<feature type="binding site" evidence="14">
    <location>
        <position position="263"/>
    </location>
    <ligand>
        <name>NADPH</name>
        <dbReference type="ChEBI" id="CHEBI:57783"/>
    </ligand>
</feature>
<comment type="similarity">
    <text evidence="1 14 18">Belongs to the NAD-dependent glycerol-3-phosphate dehydrogenase family.</text>
</comment>
<dbReference type="GO" id="GO:0005829">
    <property type="term" value="C:cytosol"/>
    <property type="evidence" value="ECO:0007669"/>
    <property type="project" value="TreeGrafter"/>
</dbReference>
<dbReference type="PANTHER" id="PTHR11728:SF1">
    <property type="entry name" value="GLYCEROL-3-PHOSPHATE DEHYDROGENASE [NAD(+)] 2, CHLOROPLASTIC"/>
    <property type="match status" value="1"/>
</dbReference>
<feature type="binding site" evidence="16">
    <location>
        <begin position="263"/>
        <end position="264"/>
    </location>
    <ligand>
        <name>substrate</name>
    </ligand>
</feature>
<evidence type="ECO:0000256" key="5">
    <source>
        <dbReference type="ARBA" id="ARBA00023002"/>
    </source>
</evidence>
<evidence type="ECO:0000256" key="1">
    <source>
        <dbReference type="ARBA" id="ARBA00011009"/>
    </source>
</evidence>
<feature type="binding site" evidence="14">
    <location>
        <position position="199"/>
    </location>
    <ligand>
        <name>sn-glycerol 3-phosphate</name>
        <dbReference type="ChEBI" id="CHEBI:57597"/>
    </ligand>
</feature>
<protein>
    <recommendedName>
        <fullName evidence="12 14">Glycerol-3-phosphate dehydrogenase [NAD(P)+]</fullName>
        <ecNumber evidence="11 14">1.1.1.94</ecNumber>
    </recommendedName>
    <alternativeName>
        <fullName evidence="14">NAD(P)(+)-dependent glycerol-3-phosphate dehydrogenase</fullName>
    </alternativeName>
    <alternativeName>
        <fullName evidence="13 14">NAD(P)H-dependent dihydroxyacetone-phosphate reductase</fullName>
    </alternativeName>
</protein>
<comment type="catalytic activity">
    <reaction evidence="10">
        <text>sn-glycerol 3-phosphate + NADP(+) = dihydroxyacetone phosphate + NADPH + H(+)</text>
        <dbReference type="Rhea" id="RHEA:11096"/>
        <dbReference type="ChEBI" id="CHEBI:15378"/>
        <dbReference type="ChEBI" id="CHEBI:57597"/>
        <dbReference type="ChEBI" id="CHEBI:57642"/>
        <dbReference type="ChEBI" id="CHEBI:57783"/>
        <dbReference type="ChEBI" id="CHEBI:58349"/>
        <dbReference type="EC" id="1.1.1.94"/>
    </reaction>
    <physiologicalReaction direction="right-to-left" evidence="10">
        <dbReference type="Rhea" id="RHEA:11098"/>
    </physiologicalReaction>
</comment>
<dbReference type="Gene3D" id="1.10.1040.10">
    <property type="entry name" value="N-(1-d-carboxylethyl)-l-norvaline Dehydrogenase, domain 2"/>
    <property type="match status" value="1"/>
</dbReference>
<evidence type="ECO:0000256" key="10">
    <source>
        <dbReference type="ARBA" id="ARBA00052716"/>
    </source>
</evidence>
<evidence type="ECO:0000256" key="16">
    <source>
        <dbReference type="PIRSR" id="PIRSR000114-2"/>
    </source>
</evidence>
<feature type="binding site" evidence="14">
    <location>
        <position position="287"/>
    </location>
    <ligand>
        <name>NADPH</name>
        <dbReference type="ChEBI" id="CHEBI:57783"/>
    </ligand>
</feature>
<dbReference type="AlphaFoldDB" id="A0A8I1GHH5"/>
<evidence type="ECO:0000256" key="8">
    <source>
        <dbReference type="ARBA" id="ARBA00023209"/>
    </source>
</evidence>
<feature type="binding site" evidence="14">
    <location>
        <position position="60"/>
    </location>
    <ligand>
        <name>NADPH</name>
        <dbReference type="ChEBI" id="CHEBI:57783"/>
    </ligand>
</feature>
<keyword evidence="6 14" id="KW-0520">NAD</keyword>
<feature type="binding site" evidence="17">
    <location>
        <position position="148"/>
    </location>
    <ligand>
        <name>NAD(+)</name>
        <dbReference type="ChEBI" id="CHEBI:57540"/>
    </ligand>
</feature>
<keyword evidence="4 14" id="KW-0521">NADP</keyword>
<keyword evidence="7 14" id="KW-0443">Lipid metabolism</keyword>
<dbReference type="PROSITE" id="PS00957">
    <property type="entry name" value="NAD_G3PDH"/>
    <property type="match status" value="1"/>
</dbReference>
<evidence type="ECO:0000256" key="3">
    <source>
        <dbReference type="ARBA" id="ARBA00022741"/>
    </source>
</evidence>
<dbReference type="InterPro" id="IPR013328">
    <property type="entry name" value="6PGD_dom2"/>
</dbReference>
<evidence type="ECO:0000256" key="11">
    <source>
        <dbReference type="ARBA" id="ARBA00066687"/>
    </source>
</evidence>
<feature type="binding site" evidence="17">
    <location>
        <begin position="19"/>
        <end position="24"/>
    </location>
    <ligand>
        <name>NAD(+)</name>
        <dbReference type="ChEBI" id="CHEBI:57540"/>
    </ligand>
</feature>
<dbReference type="EC" id="1.1.1.94" evidence="11 14"/>
<feature type="binding site" evidence="14">
    <location>
        <position position="252"/>
    </location>
    <ligand>
        <name>sn-glycerol 3-phosphate</name>
        <dbReference type="ChEBI" id="CHEBI:57597"/>
    </ligand>
</feature>
<comment type="caution">
    <text evidence="21">The sequence shown here is derived from an EMBL/GenBank/DDBJ whole genome shotgun (WGS) entry which is preliminary data.</text>
</comment>
<dbReference type="UniPathway" id="UPA00940"/>
<accession>A0A8I1GHH5</accession>
<keyword evidence="5 14" id="KW-0560">Oxidoreductase</keyword>
<dbReference type="InterPro" id="IPR006168">
    <property type="entry name" value="G3P_DH_NAD-dep"/>
</dbReference>
<feature type="binding site" evidence="14">
    <location>
        <position position="23"/>
    </location>
    <ligand>
        <name>NADPH</name>
        <dbReference type="ChEBI" id="CHEBI:57783"/>
    </ligand>
</feature>
<dbReference type="GO" id="GO:0047952">
    <property type="term" value="F:glycerol-3-phosphate dehydrogenase [NAD(P)+] activity"/>
    <property type="evidence" value="ECO:0007669"/>
    <property type="project" value="UniProtKB-UniRule"/>
</dbReference>
<dbReference type="GO" id="GO:0046168">
    <property type="term" value="P:glycerol-3-phosphate catabolic process"/>
    <property type="evidence" value="ECO:0007669"/>
    <property type="project" value="InterPro"/>
</dbReference>
<keyword evidence="14" id="KW-0963">Cytoplasm</keyword>
<dbReference type="NCBIfam" id="NF000940">
    <property type="entry name" value="PRK00094.1-2"/>
    <property type="match status" value="1"/>
</dbReference>
<evidence type="ECO:0000313" key="22">
    <source>
        <dbReference type="Proteomes" id="UP000623250"/>
    </source>
</evidence>
<dbReference type="EMBL" id="JAEMUK010000078">
    <property type="protein sequence ID" value="MBJ7544176.1"/>
    <property type="molecule type" value="Genomic_DNA"/>
</dbReference>
<evidence type="ECO:0000256" key="15">
    <source>
        <dbReference type="PIRSR" id="PIRSR000114-1"/>
    </source>
</evidence>
<evidence type="ECO:0000256" key="2">
    <source>
        <dbReference type="ARBA" id="ARBA00022516"/>
    </source>
</evidence>
<dbReference type="FunFam" id="1.10.1040.10:FF:000001">
    <property type="entry name" value="Glycerol-3-phosphate dehydrogenase [NAD(P)+]"/>
    <property type="match status" value="1"/>
</dbReference>
<sequence length="346" mass="35692">MATNTPGEATRLQHIGVIGGGAWGTALAQSACRAGRKVTLWAYEFETVAEINDHRTNRVYLPGVALDPGIRATAKAKDIAAADALLFVAPSQFSRAVASEIAPHLPSGTPVVICTKGVEQGTNAFMSEVVHEVLPGAKIAVLSGPSFAGEVARSLPTALTLACPDEALGAELTAALAHRTFRVYWTDDVTAAQVGGAVKNVLAIAAGIVEGRKFGANAHAAMVTRGFAELVRLGRALGGRFETLTGLSGLGDLILTASSVQSRNMSLGLALGQGRLLSEILGQRKSVSEGVHSAGAVVALAAKHGVEMPICEAVHSVVKGETSVDDAIDALLSRPLRAEVDFPPAQ</sequence>
<gene>
    <name evidence="14" type="primary">gpsA</name>
    <name evidence="21" type="ORF">JDN41_11540</name>
</gene>
<keyword evidence="22" id="KW-1185">Reference proteome</keyword>